<keyword evidence="5" id="KW-1185">Reference proteome</keyword>
<dbReference type="InterPro" id="IPR005632">
    <property type="entry name" value="Chaperone_Skp"/>
</dbReference>
<dbReference type="AlphaFoldDB" id="A0A917MHP2"/>
<evidence type="ECO:0000313" key="5">
    <source>
        <dbReference type="Proteomes" id="UP000660862"/>
    </source>
</evidence>
<dbReference type="SMART" id="SM00935">
    <property type="entry name" value="OmpH"/>
    <property type="match status" value="1"/>
</dbReference>
<evidence type="ECO:0000256" key="3">
    <source>
        <dbReference type="SAM" id="SignalP"/>
    </source>
</evidence>
<dbReference type="GO" id="GO:0050821">
    <property type="term" value="P:protein stabilization"/>
    <property type="evidence" value="ECO:0007669"/>
    <property type="project" value="TreeGrafter"/>
</dbReference>
<proteinExistence type="inferred from homology"/>
<protein>
    <submittedName>
        <fullName evidence="4">Membrane protein</fullName>
    </submittedName>
</protein>
<organism evidence="4 5">
    <name type="scientific">Parapedobacter pyrenivorans</name>
    <dbReference type="NCBI Taxonomy" id="1305674"/>
    <lineage>
        <taxon>Bacteria</taxon>
        <taxon>Pseudomonadati</taxon>
        <taxon>Bacteroidota</taxon>
        <taxon>Sphingobacteriia</taxon>
        <taxon>Sphingobacteriales</taxon>
        <taxon>Sphingobacteriaceae</taxon>
        <taxon>Parapedobacter</taxon>
    </lineage>
</organism>
<reference evidence="4" key="2">
    <citation type="submission" date="2020-09" db="EMBL/GenBank/DDBJ databases">
        <authorList>
            <person name="Sun Q."/>
            <person name="Zhou Y."/>
        </authorList>
    </citation>
    <scope>NUCLEOTIDE SEQUENCE</scope>
    <source>
        <strain evidence="4">CGMCC 1.12195</strain>
    </source>
</reference>
<sequence>MMSMKKIIGVVVLSVVASSATFAQRFAYVDTEYILKHIPEYLAAQKQLDALSVQWQEEVDSRFADIEKLYKSYQEDQVLLSEEMRRKREDEIVLKEQEAREFQRQKFGFEGDLFQERVKLVKPIQDRVAQAIQTIATDQSLDIVLDKGSEVTFLYANPKLDKSNDIITKLGYKPDPSLADK</sequence>
<comment type="caution">
    <text evidence="4">The sequence shown here is derived from an EMBL/GenBank/DDBJ whole genome shotgun (WGS) entry which is preliminary data.</text>
</comment>
<dbReference type="Proteomes" id="UP000660862">
    <property type="component" value="Unassembled WGS sequence"/>
</dbReference>
<dbReference type="PANTHER" id="PTHR35089:SF1">
    <property type="entry name" value="CHAPERONE PROTEIN SKP"/>
    <property type="match status" value="1"/>
</dbReference>
<dbReference type="PANTHER" id="PTHR35089">
    <property type="entry name" value="CHAPERONE PROTEIN SKP"/>
    <property type="match status" value="1"/>
</dbReference>
<evidence type="ECO:0000256" key="1">
    <source>
        <dbReference type="ARBA" id="ARBA00009091"/>
    </source>
</evidence>
<dbReference type="SUPFAM" id="SSF111384">
    <property type="entry name" value="OmpH-like"/>
    <property type="match status" value="1"/>
</dbReference>
<comment type="similarity">
    <text evidence="1">Belongs to the Skp family.</text>
</comment>
<keyword evidence="2 3" id="KW-0732">Signal</keyword>
<dbReference type="InterPro" id="IPR024930">
    <property type="entry name" value="Skp_dom_sf"/>
</dbReference>
<feature type="chain" id="PRO_5037022020" evidence="3">
    <location>
        <begin position="24"/>
        <end position="181"/>
    </location>
</feature>
<dbReference type="Gene3D" id="3.30.910.20">
    <property type="entry name" value="Skp domain"/>
    <property type="match status" value="1"/>
</dbReference>
<feature type="signal peptide" evidence="3">
    <location>
        <begin position="1"/>
        <end position="23"/>
    </location>
</feature>
<evidence type="ECO:0000256" key="2">
    <source>
        <dbReference type="ARBA" id="ARBA00022729"/>
    </source>
</evidence>
<accession>A0A917MHP2</accession>
<dbReference type="Pfam" id="PF03938">
    <property type="entry name" value="OmpH"/>
    <property type="match status" value="1"/>
</dbReference>
<name>A0A917MHP2_9SPHI</name>
<reference evidence="4" key="1">
    <citation type="journal article" date="2014" name="Int. J. Syst. Evol. Microbiol.">
        <title>Complete genome sequence of Corynebacterium casei LMG S-19264T (=DSM 44701T), isolated from a smear-ripened cheese.</title>
        <authorList>
            <consortium name="US DOE Joint Genome Institute (JGI-PGF)"/>
            <person name="Walter F."/>
            <person name="Albersmeier A."/>
            <person name="Kalinowski J."/>
            <person name="Ruckert C."/>
        </authorList>
    </citation>
    <scope>NUCLEOTIDE SEQUENCE</scope>
    <source>
        <strain evidence="4">CGMCC 1.12195</strain>
    </source>
</reference>
<dbReference type="EMBL" id="BMER01000007">
    <property type="protein sequence ID" value="GGH05386.1"/>
    <property type="molecule type" value="Genomic_DNA"/>
</dbReference>
<gene>
    <name evidence="4" type="ORF">GCM10007415_47220</name>
</gene>
<evidence type="ECO:0000313" key="4">
    <source>
        <dbReference type="EMBL" id="GGH05386.1"/>
    </source>
</evidence>
<dbReference type="GO" id="GO:0005829">
    <property type="term" value="C:cytosol"/>
    <property type="evidence" value="ECO:0007669"/>
    <property type="project" value="TreeGrafter"/>
</dbReference>
<dbReference type="GO" id="GO:0051082">
    <property type="term" value="F:unfolded protein binding"/>
    <property type="evidence" value="ECO:0007669"/>
    <property type="project" value="InterPro"/>
</dbReference>